<dbReference type="Pfam" id="PF04102">
    <property type="entry name" value="SlyX"/>
    <property type="match status" value="1"/>
</dbReference>
<dbReference type="EMBL" id="APKE01000010">
    <property type="protein sequence ID" value="KAF0676838.1"/>
    <property type="molecule type" value="Genomic_DNA"/>
</dbReference>
<sequence>MTDDTQTSMNALEERIAHLSRANDDLSDIVAEQQDRIARIEARLEMVMRREAEREMSEGGTAPIADQRPPHW</sequence>
<keyword evidence="4" id="KW-1185">Reference proteome</keyword>
<evidence type="ECO:0000313" key="3">
    <source>
        <dbReference type="EMBL" id="KAF0676838.1"/>
    </source>
</evidence>
<dbReference type="InterPro" id="IPR007236">
    <property type="entry name" value="SlyX"/>
</dbReference>
<dbReference type="AlphaFoldDB" id="A0A921P0A7"/>
<protein>
    <submittedName>
        <fullName evidence="3">Protein SlyX like protein</fullName>
    </submittedName>
</protein>
<feature type="region of interest" description="Disordered" evidence="2">
    <location>
        <begin position="51"/>
        <end position="72"/>
    </location>
</feature>
<proteinExistence type="predicted"/>
<dbReference type="RefSeq" id="WP_236549678.1">
    <property type="nucleotide sequence ID" value="NZ_APKE01000010.1"/>
</dbReference>
<organism evidence="3 4">
    <name type="scientific">Profundibacterium mesophilum KAUST100406-0324</name>
    <dbReference type="NCBI Taxonomy" id="1037889"/>
    <lineage>
        <taxon>Bacteria</taxon>
        <taxon>Pseudomonadati</taxon>
        <taxon>Pseudomonadota</taxon>
        <taxon>Alphaproteobacteria</taxon>
        <taxon>Rhodobacterales</taxon>
        <taxon>Roseobacteraceae</taxon>
        <taxon>Profundibacterium</taxon>
    </lineage>
</organism>
<accession>A0A921P0A7</accession>
<reference evidence="3" key="1">
    <citation type="submission" date="2013-03" db="EMBL/GenBank/DDBJ databases">
        <title>Genome Sequence of the Profundibacterium mesophilum strain KAUST100406-0324T from Red Sea, a novel genus in the family Rhodobacteraceae.</title>
        <authorList>
            <person name="Essack M."/>
            <person name="Alam I."/>
            <person name="Lafi F."/>
            <person name="Alawi W."/>
            <person name="Kamanu F."/>
            <person name="Al-Suwailem A."/>
            <person name="Lee O.O."/>
            <person name="Xu Y."/>
            <person name="Bajic V."/>
            <person name="Qian P.-Y."/>
            <person name="Archer J."/>
        </authorList>
    </citation>
    <scope>NUCLEOTIDE SEQUENCE</scope>
    <source>
        <strain evidence="3">KAUST100406-0324</strain>
    </source>
</reference>
<gene>
    <name evidence="3" type="primary">slyX</name>
    <name evidence="3" type="ORF">PMES_00634</name>
</gene>
<evidence type="ECO:0000256" key="2">
    <source>
        <dbReference type="SAM" id="MobiDB-lite"/>
    </source>
</evidence>
<name>A0A921P0A7_9RHOB</name>
<dbReference type="Proteomes" id="UP000698242">
    <property type="component" value="Unassembled WGS sequence"/>
</dbReference>
<evidence type="ECO:0000313" key="4">
    <source>
        <dbReference type="Proteomes" id="UP000698242"/>
    </source>
</evidence>
<comment type="caution">
    <text evidence="3">The sequence shown here is derived from an EMBL/GenBank/DDBJ whole genome shotgun (WGS) entry which is preliminary data.</text>
</comment>
<keyword evidence="1" id="KW-0175">Coiled coil</keyword>
<evidence type="ECO:0000256" key="1">
    <source>
        <dbReference type="SAM" id="Coils"/>
    </source>
</evidence>
<feature type="coiled-coil region" evidence="1">
    <location>
        <begin position="9"/>
        <end position="50"/>
    </location>
</feature>